<dbReference type="Gene3D" id="1.25.40.10">
    <property type="entry name" value="Tetratricopeptide repeat domain"/>
    <property type="match status" value="1"/>
</dbReference>
<dbReference type="SUPFAM" id="SSF48452">
    <property type="entry name" value="TPR-like"/>
    <property type="match status" value="1"/>
</dbReference>
<dbReference type="InterPro" id="IPR011990">
    <property type="entry name" value="TPR-like_helical_dom_sf"/>
</dbReference>
<dbReference type="Proteomes" id="UP000549617">
    <property type="component" value="Unassembled WGS sequence"/>
</dbReference>
<evidence type="ECO:0000313" key="3">
    <source>
        <dbReference type="Proteomes" id="UP000549617"/>
    </source>
</evidence>
<proteinExistence type="predicted"/>
<organism evidence="2 3">
    <name type="scientific">Sphingobium boeckii</name>
    <dbReference type="NCBI Taxonomy" id="1082345"/>
    <lineage>
        <taxon>Bacteria</taxon>
        <taxon>Pseudomonadati</taxon>
        <taxon>Pseudomonadota</taxon>
        <taxon>Alphaproteobacteria</taxon>
        <taxon>Sphingomonadales</taxon>
        <taxon>Sphingomonadaceae</taxon>
        <taxon>Sphingobium</taxon>
    </lineage>
</organism>
<comment type="caution">
    <text evidence="2">The sequence shown here is derived from an EMBL/GenBank/DDBJ whole genome shotgun (WGS) entry which is preliminary data.</text>
</comment>
<reference evidence="2 3" key="1">
    <citation type="submission" date="2020-08" db="EMBL/GenBank/DDBJ databases">
        <title>Genomic Encyclopedia of Type Strains, Phase IV (KMG-IV): sequencing the most valuable type-strain genomes for metagenomic binning, comparative biology and taxonomic classification.</title>
        <authorList>
            <person name="Goeker M."/>
        </authorList>
    </citation>
    <scope>NUCLEOTIDE SEQUENCE [LARGE SCALE GENOMIC DNA]</scope>
    <source>
        <strain evidence="2 3">DSM 25079</strain>
    </source>
</reference>
<feature type="signal peptide" evidence="1">
    <location>
        <begin position="1"/>
        <end position="23"/>
    </location>
</feature>
<evidence type="ECO:0000256" key="1">
    <source>
        <dbReference type="SAM" id="SignalP"/>
    </source>
</evidence>
<evidence type="ECO:0000313" key="2">
    <source>
        <dbReference type="EMBL" id="MBB5685079.1"/>
    </source>
</evidence>
<feature type="chain" id="PRO_5031238945" evidence="1">
    <location>
        <begin position="24"/>
        <end position="124"/>
    </location>
</feature>
<name>A0A7W9AG94_9SPHN</name>
<dbReference type="EMBL" id="JACIJC010000002">
    <property type="protein sequence ID" value="MBB5685079.1"/>
    <property type="molecule type" value="Genomic_DNA"/>
</dbReference>
<dbReference type="AlphaFoldDB" id="A0A7W9AG94"/>
<keyword evidence="1" id="KW-0732">Signal</keyword>
<dbReference type="RefSeq" id="WP_184016137.1">
    <property type="nucleotide sequence ID" value="NZ_JACIJC010000002.1"/>
</dbReference>
<accession>A0A7W9AG94</accession>
<gene>
    <name evidence="2" type="ORF">FHS49_001087</name>
</gene>
<keyword evidence="3" id="KW-1185">Reference proteome</keyword>
<protein>
    <submittedName>
        <fullName evidence="2">Flp pilus assembly protein TadD</fullName>
    </submittedName>
</protein>
<sequence>MFKIAALGLSSAALIATSGAALAQRPFEQPADARYGYAQISANKLSAAETQLDARRAAEPREPSVLLNLAFVYAKTTRTAEASALYRDVLALPNVQMELGNGKPAWSHDLAKAGLGRSALMASR</sequence>